<protein>
    <recommendedName>
        <fullName evidence="1">DNA2/NAM7 helicase-like C-terminal domain-containing protein</fullName>
    </recommendedName>
</protein>
<dbReference type="AlphaFoldDB" id="A0AAD8XWZ2"/>
<sequence length="196" mass="23070">MAHFLLARLYGKGQVVEKDEKRKFTIWKKRPFEVIPMLDTILDAGGERREECDDLGYHYDKRMVTKLVRNYRSHPRILQLPNEAFYNGDLIAAADITRSHRFVNWEHLLPWMQKPTACVVHRAASQKLNLNMNWCHVGFVIFISFDIAAKNAMRIIGRNMKHYAKNGCYETRYYSGSPKTHIWAIVQFVYCQCQLD</sequence>
<proteinExistence type="predicted"/>
<reference evidence="2" key="1">
    <citation type="submission" date="2023-06" db="EMBL/GenBank/DDBJ databases">
        <title>Survivors Of The Sea: Transcriptome response of Skeletonema marinoi to long-term dormancy.</title>
        <authorList>
            <person name="Pinder M.I.M."/>
            <person name="Kourtchenko O."/>
            <person name="Robertson E.K."/>
            <person name="Larsson T."/>
            <person name="Maumus F."/>
            <person name="Osuna-Cruz C.M."/>
            <person name="Vancaester E."/>
            <person name="Stenow R."/>
            <person name="Vandepoele K."/>
            <person name="Ploug H."/>
            <person name="Bruchert V."/>
            <person name="Godhe A."/>
            <person name="Topel M."/>
        </authorList>
    </citation>
    <scope>NUCLEOTIDE SEQUENCE</scope>
    <source>
        <strain evidence="2">R05AC</strain>
    </source>
</reference>
<feature type="domain" description="DNA2/NAM7 helicase-like C-terminal" evidence="1">
    <location>
        <begin position="61"/>
        <end position="115"/>
    </location>
</feature>
<dbReference type="Gene3D" id="3.40.50.300">
    <property type="entry name" value="P-loop containing nucleotide triphosphate hydrolases"/>
    <property type="match status" value="1"/>
</dbReference>
<dbReference type="InterPro" id="IPR041679">
    <property type="entry name" value="DNA2/NAM7-like_C"/>
</dbReference>
<organism evidence="2 3">
    <name type="scientific">Skeletonema marinoi</name>
    <dbReference type="NCBI Taxonomy" id="267567"/>
    <lineage>
        <taxon>Eukaryota</taxon>
        <taxon>Sar</taxon>
        <taxon>Stramenopiles</taxon>
        <taxon>Ochrophyta</taxon>
        <taxon>Bacillariophyta</taxon>
        <taxon>Coscinodiscophyceae</taxon>
        <taxon>Thalassiosirophycidae</taxon>
        <taxon>Thalassiosirales</taxon>
        <taxon>Skeletonemataceae</taxon>
        <taxon>Skeletonema</taxon>
        <taxon>Skeletonema marinoi-dohrnii complex</taxon>
    </lineage>
</organism>
<accession>A0AAD8XWZ2</accession>
<name>A0AAD8XWZ2_9STRA</name>
<evidence type="ECO:0000259" key="1">
    <source>
        <dbReference type="Pfam" id="PF13087"/>
    </source>
</evidence>
<dbReference type="EMBL" id="JATAAI010000036">
    <property type="protein sequence ID" value="KAK1734950.1"/>
    <property type="molecule type" value="Genomic_DNA"/>
</dbReference>
<evidence type="ECO:0000313" key="3">
    <source>
        <dbReference type="Proteomes" id="UP001224775"/>
    </source>
</evidence>
<evidence type="ECO:0000313" key="2">
    <source>
        <dbReference type="EMBL" id="KAK1734950.1"/>
    </source>
</evidence>
<dbReference type="Pfam" id="PF13087">
    <property type="entry name" value="AAA_12"/>
    <property type="match status" value="1"/>
</dbReference>
<gene>
    <name evidence="2" type="ORF">QTG54_014410</name>
</gene>
<dbReference type="InterPro" id="IPR027417">
    <property type="entry name" value="P-loop_NTPase"/>
</dbReference>
<comment type="caution">
    <text evidence="2">The sequence shown here is derived from an EMBL/GenBank/DDBJ whole genome shotgun (WGS) entry which is preliminary data.</text>
</comment>
<dbReference type="Proteomes" id="UP001224775">
    <property type="component" value="Unassembled WGS sequence"/>
</dbReference>
<keyword evidence="3" id="KW-1185">Reference proteome</keyword>